<keyword evidence="4 6" id="KW-1133">Transmembrane helix</keyword>
<keyword evidence="3 6" id="KW-0812">Transmembrane</keyword>
<evidence type="ECO:0000256" key="6">
    <source>
        <dbReference type="SAM" id="Phobius"/>
    </source>
</evidence>
<dbReference type="RefSeq" id="XP_062687583.1">
    <property type="nucleotide sequence ID" value="XM_062829374.1"/>
</dbReference>
<dbReference type="GeneID" id="87866528"/>
<reference evidence="7" key="2">
    <citation type="submission" date="2023-06" db="EMBL/GenBank/DDBJ databases">
        <authorList>
            <consortium name="Lawrence Berkeley National Laboratory"/>
            <person name="Haridas S."/>
            <person name="Hensen N."/>
            <person name="Bonometti L."/>
            <person name="Westerberg I."/>
            <person name="Brannstrom I.O."/>
            <person name="Guillou S."/>
            <person name="Cros-Aarteil S."/>
            <person name="Calhoun S."/>
            <person name="Kuo A."/>
            <person name="Mondo S."/>
            <person name="Pangilinan J."/>
            <person name="Riley R."/>
            <person name="Labutti K."/>
            <person name="Andreopoulos B."/>
            <person name="Lipzen A."/>
            <person name="Chen C."/>
            <person name="Yanf M."/>
            <person name="Daum C."/>
            <person name="Ng V."/>
            <person name="Clum A."/>
            <person name="Steindorff A."/>
            <person name="Ohm R."/>
            <person name="Martin F."/>
            <person name="Silar P."/>
            <person name="Natvig D."/>
            <person name="Lalanne C."/>
            <person name="Gautier V."/>
            <person name="Ament-Velasquez S.L."/>
            <person name="Kruys A."/>
            <person name="Hutchinson M.I."/>
            <person name="Powell A.J."/>
            <person name="Barry K."/>
            <person name="Miller A.N."/>
            <person name="Grigoriev I.V."/>
            <person name="Debuchy R."/>
            <person name="Gladieux P."/>
            <person name="Thoren M.H."/>
            <person name="Johannesson H."/>
        </authorList>
    </citation>
    <scope>NUCLEOTIDE SEQUENCE</scope>
    <source>
        <strain evidence="7">CBS 560.94</strain>
    </source>
</reference>
<sequence>MPLLAPKEDRQTLRNNFDICQNIKAIAHISIGLEFPAYVLAALTATGGIAGYARTKSKPSIIAGCAVGLLYGLGGYRIQNNQPHGVELGLLASVVLGGASLPRAIKLRKPVPMMLSAIAAFGLYTFGDAFRKTL</sequence>
<dbReference type="PANTHER" id="PTHR12668">
    <property type="entry name" value="TRANSMEMBRANE PROTEIN 14, 15"/>
    <property type="match status" value="1"/>
</dbReference>
<proteinExistence type="inferred from homology"/>
<dbReference type="Proteomes" id="UP001278500">
    <property type="component" value="Unassembled WGS sequence"/>
</dbReference>
<evidence type="ECO:0000313" key="7">
    <source>
        <dbReference type="EMBL" id="KAK3356206.1"/>
    </source>
</evidence>
<accession>A0AAE0JR99</accession>
<evidence type="ECO:0000256" key="3">
    <source>
        <dbReference type="ARBA" id="ARBA00022692"/>
    </source>
</evidence>
<dbReference type="PANTHER" id="PTHR12668:SF15">
    <property type="entry name" value="UPF0136 DOMAIN PROTEIN (AFU_ORTHOLOGUE AFUA_1G03720)"/>
    <property type="match status" value="1"/>
</dbReference>
<keyword evidence="5 6" id="KW-0472">Membrane</keyword>
<dbReference type="Gene3D" id="1.10.10.1740">
    <property type="entry name" value="Transmembrane protein 14-like"/>
    <property type="match status" value="1"/>
</dbReference>
<feature type="transmembrane region" description="Helical" evidence="6">
    <location>
        <begin position="35"/>
        <end position="53"/>
    </location>
</feature>
<keyword evidence="8" id="KW-1185">Reference proteome</keyword>
<evidence type="ECO:0000256" key="4">
    <source>
        <dbReference type="ARBA" id="ARBA00022989"/>
    </source>
</evidence>
<reference evidence="7" key="1">
    <citation type="journal article" date="2023" name="Mol. Phylogenet. Evol.">
        <title>Genome-scale phylogeny and comparative genomics of the fungal order Sordariales.</title>
        <authorList>
            <person name="Hensen N."/>
            <person name="Bonometti L."/>
            <person name="Westerberg I."/>
            <person name="Brannstrom I.O."/>
            <person name="Guillou S."/>
            <person name="Cros-Aarteil S."/>
            <person name="Calhoun S."/>
            <person name="Haridas S."/>
            <person name="Kuo A."/>
            <person name="Mondo S."/>
            <person name="Pangilinan J."/>
            <person name="Riley R."/>
            <person name="LaButti K."/>
            <person name="Andreopoulos B."/>
            <person name="Lipzen A."/>
            <person name="Chen C."/>
            <person name="Yan M."/>
            <person name="Daum C."/>
            <person name="Ng V."/>
            <person name="Clum A."/>
            <person name="Steindorff A."/>
            <person name="Ohm R.A."/>
            <person name="Martin F."/>
            <person name="Silar P."/>
            <person name="Natvig D.O."/>
            <person name="Lalanne C."/>
            <person name="Gautier V."/>
            <person name="Ament-Velasquez S.L."/>
            <person name="Kruys A."/>
            <person name="Hutchinson M.I."/>
            <person name="Powell A.J."/>
            <person name="Barry K."/>
            <person name="Miller A.N."/>
            <person name="Grigoriev I.V."/>
            <person name="Debuchy R."/>
            <person name="Gladieux P."/>
            <person name="Hiltunen Thoren M."/>
            <person name="Johannesson H."/>
        </authorList>
    </citation>
    <scope>NUCLEOTIDE SEQUENCE</scope>
    <source>
        <strain evidence="7">CBS 560.94</strain>
    </source>
</reference>
<organism evidence="7 8">
    <name type="scientific">Neurospora tetraspora</name>
    <dbReference type="NCBI Taxonomy" id="94610"/>
    <lineage>
        <taxon>Eukaryota</taxon>
        <taxon>Fungi</taxon>
        <taxon>Dikarya</taxon>
        <taxon>Ascomycota</taxon>
        <taxon>Pezizomycotina</taxon>
        <taxon>Sordariomycetes</taxon>
        <taxon>Sordariomycetidae</taxon>
        <taxon>Sordariales</taxon>
        <taxon>Sordariaceae</taxon>
        <taxon>Neurospora</taxon>
    </lineage>
</organism>
<feature type="transmembrane region" description="Helical" evidence="6">
    <location>
        <begin position="59"/>
        <end position="76"/>
    </location>
</feature>
<dbReference type="GO" id="GO:0016020">
    <property type="term" value="C:membrane"/>
    <property type="evidence" value="ECO:0007669"/>
    <property type="project" value="UniProtKB-SubCell"/>
</dbReference>
<dbReference type="Pfam" id="PF03647">
    <property type="entry name" value="Tmemb_14"/>
    <property type="match status" value="1"/>
</dbReference>
<dbReference type="InterPro" id="IPR044890">
    <property type="entry name" value="TMEM14_sf"/>
</dbReference>
<dbReference type="EMBL" id="JAUEPP010000001">
    <property type="protein sequence ID" value="KAK3356206.1"/>
    <property type="molecule type" value="Genomic_DNA"/>
</dbReference>
<name>A0AAE0JR99_9PEZI</name>
<comment type="similarity">
    <text evidence="2">Belongs to the TMEM14 family.</text>
</comment>
<comment type="subcellular location">
    <subcellularLocation>
        <location evidence="1">Membrane</location>
    </subcellularLocation>
</comment>
<feature type="transmembrane region" description="Helical" evidence="6">
    <location>
        <begin position="111"/>
        <end position="130"/>
    </location>
</feature>
<gene>
    <name evidence="7" type="ORF">B0H65DRAFT_545412</name>
</gene>
<evidence type="ECO:0000256" key="1">
    <source>
        <dbReference type="ARBA" id="ARBA00004370"/>
    </source>
</evidence>
<comment type="caution">
    <text evidence="7">The sequence shown here is derived from an EMBL/GenBank/DDBJ whole genome shotgun (WGS) entry which is preliminary data.</text>
</comment>
<evidence type="ECO:0000256" key="2">
    <source>
        <dbReference type="ARBA" id="ARBA00007590"/>
    </source>
</evidence>
<evidence type="ECO:0000256" key="5">
    <source>
        <dbReference type="ARBA" id="ARBA00023136"/>
    </source>
</evidence>
<protein>
    <submittedName>
        <fullName evidence="7">Transmembrane proteins 14C-domain-containing protein</fullName>
    </submittedName>
</protein>
<dbReference type="AlphaFoldDB" id="A0AAE0JR99"/>
<dbReference type="InterPro" id="IPR005349">
    <property type="entry name" value="TMEM14"/>
</dbReference>
<evidence type="ECO:0000313" key="8">
    <source>
        <dbReference type="Proteomes" id="UP001278500"/>
    </source>
</evidence>